<keyword evidence="4" id="KW-1185">Reference proteome</keyword>
<feature type="coiled-coil region" evidence="1">
    <location>
        <begin position="71"/>
        <end position="98"/>
    </location>
</feature>
<protein>
    <submittedName>
        <fullName evidence="3">Uncharacterized protein</fullName>
    </submittedName>
</protein>
<sequence length="169" mass="19080">MLPSQHQPRAKTKSISHSTHPPDPMKQKLSGVSSSREDIGQDLSASPFTSFDAALSSCKESLLQMVQNRDYEQLKQNLQAMDSVREQIEQQLAAQRAEAFSTLLEQKDLWITDILPLVGMGQYAFVGGVNKQMKELYEKLCSTVKDAPLVRHQNHKKIPATSNQHRYRS</sequence>
<organism evidence="3 4">
    <name type="scientific">Seminavis robusta</name>
    <dbReference type="NCBI Taxonomy" id="568900"/>
    <lineage>
        <taxon>Eukaryota</taxon>
        <taxon>Sar</taxon>
        <taxon>Stramenopiles</taxon>
        <taxon>Ochrophyta</taxon>
        <taxon>Bacillariophyta</taxon>
        <taxon>Bacillariophyceae</taxon>
        <taxon>Bacillariophycidae</taxon>
        <taxon>Naviculales</taxon>
        <taxon>Naviculaceae</taxon>
        <taxon>Seminavis</taxon>
    </lineage>
</organism>
<accession>A0A9N8EXF8</accession>
<evidence type="ECO:0000313" key="3">
    <source>
        <dbReference type="EMBL" id="CAB9529011.1"/>
    </source>
</evidence>
<name>A0A9N8EXF8_9STRA</name>
<gene>
    <name evidence="3" type="ORF">SEMRO_2380_G325430.1</name>
</gene>
<dbReference type="AlphaFoldDB" id="A0A9N8EXF8"/>
<evidence type="ECO:0000313" key="4">
    <source>
        <dbReference type="Proteomes" id="UP001153069"/>
    </source>
</evidence>
<comment type="caution">
    <text evidence="3">The sequence shown here is derived from an EMBL/GenBank/DDBJ whole genome shotgun (WGS) entry which is preliminary data.</text>
</comment>
<dbReference type="EMBL" id="CAICTM010002378">
    <property type="protein sequence ID" value="CAB9529011.1"/>
    <property type="molecule type" value="Genomic_DNA"/>
</dbReference>
<proteinExistence type="predicted"/>
<dbReference type="Proteomes" id="UP001153069">
    <property type="component" value="Unassembled WGS sequence"/>
</dbReference>
<feature type="region of interest" description="Disordered" evidence="2">
    <location>
        <begin position="1"/>
        <end position="39"/>
    </location>
</feature>
<evidence type="ECO:0000256" key="2">
    <source>
        <dbReference type="SAM" id="MobiDB-lite"/>
    </source>
</evidence>
<keyword evidence="1" id="KW-0175">Coiled coil</keyword>
<reference evidence="3" key="1">
    <citation type="submission" date="2020-06" db="EMBL/GenBank/DDBJ databases">
        <authorList>
            <consortium name="Plant Systems Biology data submission"/>
        </authorList>
    </citation>
    <scope>NUCLEOTIDE SEQUENCE</scope>
    <source>
        <strain evidence="3">D6</strain>
    </source>
</reference>
<evidence type="ECO:0000256" key="1">
    <source>
        <dbReference type="SAM" id="Coils"/>
    </source>
</evidence>